<dbReference type="EMBL" id="CP011036">
    <property type="protein sequence ID" value="ASM53511.1"/>
    <property type="molecule type" value="Genomic_DNA"/>
</dbReference>
<evidence type="ECO:0000313" key="1">
    <source>
        <dbReference type="EMBL" id="ASM53511.1"/>
    </source>
</evidence>
<sequence length="37" mass="4383">MKMLKLLPFTVINTVDFGRDSSFYQKLVFSFCIINHE</sequence>
<organism evidence="1 2">
    <name type="scientific">Pseudoalteromonas nigrifaciens</name>
    <dbReference type="NCBI Taxonomy" id="28109"/>
    <lineage>
        <taxon>Bacteria</taxon>
        <taxon>Pseudomonadati</taxon>
        <taxon>Pseudomonadota</taxon>
        <taxon>Gammaproteobacteria</taxon>
        <taxon>Alteromonadales</taxon>
        <taxon>Pseudoalteromonadaceae</taxon>
        <taxon>Pseudoalteromonas</taxon>
    </lineage>
</organism>
<dbReference type="Proteomes" id="UP000198329">
    <property type="component" value="Chromosome I"/>
</dbReference>
<accession>A0AAC9UHC4</accession>
<dbReference type="AlphaFoldDB" id="A0AAC9UHC4"/>
<protein>
    <submittedName>
        <fullName evidence="1">Uncharacterized protein</fullName>
    </submittedName>
</protein>
<gene>
    <name evidence="1" type="ORF">PNIG_a1343</name>
</gene>
<reference evidence="1 2" key="1">
    <citation type="submission" date="2015-03" db="EMBL/GenBank/DDBJ databases">
        <authorList>
            <person name="Xie B.-B."/>
            <person name="Rong J.-C."/>
            <person name="Qin Q.-L."/>
            <person name="Zhang Y.-Z."/>
        </authorList>
    </citation>
    <scope>NUCLEOTIDE SEQUENCE [LARGE SCALE GENOMIC DNA]</scope>
    <source>
        <strain evidence="1 2">KMM 661</strain>
    </source>
</reference>
<name>A0AAC9UHC4_9GAMM</name>
<keyword evidence="2" id="KW-1185">Reference proteome</keyword>
<evidence type="ECO:0000313" key="2">
    <source>
        <dbReference type="Proteomes" id="UP000198329"/>
    </source>
</evidence>
<proteinExistence type="predicted"/>
<dbReference type="KEGG" id="png:PNIG_a1343"/>